<dbReference type="VEuPathDB" id="ToxoDB:EMH_0036840"/>
<dbReference type="PANTHER" id="PTHR37984">
    <property type="entry name" value="PROTEIN CBG26694"/>
    <property type="match status" value="1"/>
</dbReference>
<dbReference type="EMBL" id="HG734259">
    <property type="protein sequence ID" value="CDJ35849.1"/>
    <property type="molecule type" value="Genomic_DNA"/>
</dbReference>
<accession>U6KD49</accession>
<dbReference type="OrthoDB" id="1723377at2759"/>
<feature type="domain" description="Integrase catalytic" evidence="1">
    <location>
        <begin position="33"/>
        <end position="202"/>
    </location>
</feature>
<dbReference type="Gene3D" id="3.30.420.10">
    <property type="entry name" value="Ribonuclease H-like superfamily/Ribonuclease H"/>
    <property type="match status" value="1"/>
</dbReference>
<reference evidence="2" key="2">
    <citation type="submission" date="2013-10" db="EMBL/GenBank/DDBJ databases">
        <authorList>
            <person name="Aslett M."/>
        </authorList>
    </citation>
    <scope>NUCLEOTIDE SEQUENCE [LARGE SCALE GENOMIC DNA]</scope>
    <source>
        <strain evidence="2">Houghton</strain>
    </source>
</reference>
<dbReference type="GeneID" id="60403974"/>
<reference evidence="2" key="1">
    <citation type="submission" date="2013-10" db="EMBL/GenBank/DDBJ databases">
        <title>Genomic analysis of the causative agents of coccidiosis in chickens.</title>
        <authorList>
            <person name="Reid A.J."/>
            <person name="Blake D."/>
            <person name="Billington K."/>
            <person name="Browne H."/>
            <person name="Dunn M."/>
            <person name="Hung S."/>
            <person name="Kawahara F."/>
            <person name="Miranda-Saavedra D."/>
            <person name="Mourier T."/>
            <person name="Nagra H."/>
            <person name="Otto T.D."/>
            <person name="Rawlings N."/>
            <person name="Sanchez A."/>
            <person name="Sanders M."/>
            <person name="Subramaniam C."/>
            <person name="Tay Y."/>
            <person name="Dear P."/>
            <person name="Doerig C."/>
            <person name="Gruber A."/>
            <person name="Parkinson J."/>
            <person name="Shirley M."/>
            <person name="Wan K.L."/>
            <person name="Berriman M."/>
            <person name="Tomley F."/>
            <person name="Pain A."/>
        </authorList>
    </citation>
    <scope>NUCLEOTIDE SEQUENCE [LARGE SCALE GENOMIC DNA]</scope>
    <source>
        <strain evidence="2">Houghton</strain>
    </source>
</reference>
<evidence type="ECO:0000313" key="2">
    <source>
        <dbReference type="EMBL" id="CDJ35849.1"/>
    </source>
</evidence>
<dbReference type="PROSITE" id="PS50994">
    <property type="entry name" value="INTEGRASE"/>
    <property type="match status" value="1"/>
</dbReference>
<dbReference type="InterPro" id="IPR036397">
    <property type="entry name" value="RNaseH_sf"/>
</dbReference>
<evidence type="ECO:0000313" key="3">
    <source>
        <dbReference type="Proteomes" id="UP000030744"/>
    </source>
</evidence>
<dbReference type="GO" id="GO:0003676">
    <property type="term" value="F:nucleic acid binding"/>
    <property type="evidence" value="ECO:0007669"/>
    <property type="project" value="InterPro"/>
</dbReference>
<dbReference type="InterPro" id="IPR050951">
    <property type="entry name" value="Retrovirus_Pol_polyprotein"/>
</dbReference>
<keyword evidence="3" id="KW-1185">Reference proteome</keyword>
<dbReference type="InterPro" id="IPR012337">
    <property type="entry name" value="RNaseH-like_sf"/>
</dbReference>
<evidence type="ECO:0000259" key="1">
    <source>
        <dbReference type="PROSITE" id="PS50994"/>
    </source>
</evidence>
<dbReference type="SUPFAM" id="SSF53098">
    <property type="entry name" value="Ribonuclease H-like"/>
    <property type="match status" value="1"/>
</dbReference>
<organism evidence="2 3">
    <name type="scientific">Eimeria mitis</name>
    <dbReference type="NCBI Taxonomy" id="44415"/>
    <lineage>
        <taxon>Eukaryota</taxon>
        <taxon>Sar</taxon>
        <taxon>Alveolata</taxon>
        <taxon>Apicomplexa</taxon>
        <taxon>Conoidasida</taxon>
        <taxon>Coccidia</taxon>
        <taxon>Eucoccidiorida</taxon>
        <taxon>Eimeriorina</taxon>
        <taxon>Eimeriidae</taxon>
        <taxon>Eimeria</taxon>
    </lineage>
</organism>
<dbReference type="AlphaFoldDB" id="U6KD49"/>
<dbReference type="Proteomes" id="UP000030744">
    <property type="component" value="Unassembled WGS sequence"/>
</dbReference>
<dbReference type="PANTHER" id="PTHR37984:SF15">
    <property type="entry name" value="INTEGRASE CATALYTIC DOMAIN-CONTAINING PROTEIN"/>
    <property type="match status" value="1"/>
</dbReference>
<dbReference type="GO" id="GO:0015074">
    <property type="term" value="P:DNA integration"/>
    <property type="evidence" value="ECO:0007669"/>
    <property type="project" value="InterPro"/>
</dbReference>
<proteinExistence type="predicted"/>
<dbReference type="InterPro" id="IPR001584">
    <property type="entry name" value="Integrase_cat-core"/>
</dbReference>
<protein>
    <submittedName>
        <fullName evidence="2">Retrotransposon nucleocapsid protein, related</fullName>
    </submittedName>
</protein>
<dbReference type="RefSeq" id="XP_037878138.1">
    <property type="nucleotide sequence ID" value="XM_038022284.1"/>
</dbReference>
<sequence>MCYRCGVVCLLIAHEPPLGLGEQAVAQLRKLKRGKLSIERYIEKYQSLVNRNPMVDTELHYNWFIAGLSPGVRQTVTGQSTDMEMRGEKVELAEMMEYLRRMKLQRFPKSIITDRDPKFVGAFWLSLMQQFSIDHDMTTANHPEADGQTERTNRTLVQYLRLYTQQNSSDWLDFLACAEWVYNTTVHSSTRCSPASLVYTETPPADPPLDLAVEIQPRSSAASDFGRQLAAVRECMRKTQERQARNYDQRRSAVSFDSGDLVLKRSP</sequence>
<name>U6KD49_9EIME</name>
<gene>
    <name evidence="2" type="ORF">EMH_0036840</name>
</gene>